<accession>A0A0F9M9Z3</accession>
<name>A0A0F9M9Z3_9ZZZZ</name>
<comment type="caution">
    <text evidence="1">The sequence shown here is derived from an EMBL/GenBank/DDBJ whole genome shotgun (WGS) entry which is preliminary data.</text>
</comment>
<proteinExistence type="predicted"/>
<gene>
    <name evidence="1" type="ORF">LCGC14_1116580</name>
</gene>
<organism evidence="1">
    <name type="scientific">marine sediment metagenome</name>
    <dbReference type="NCBI Taxonomy" id="412755"/>
    <lineage>
        <taxon>unclassified sequences</taxon>
        <taxon>metagenomes</taxon>
        <taxon>ecological metagenomes</taxon>
    </lineage>
</organism>
<reference evidence="1" key="1">
    <citation type="journal article" date="2015" name="Nature">
        <title>Complex archaea that bridge the gap between prokaryotes and eukaryotes.</title>
        <authorList>
            <person name="Spang A."/>
            <person name="Saw J.H."/>
            <person name="Jorgensen S.L."/>
            <person name="Zaremba-Niedzwiedzka K."/>
            <person name="Martijn J."/>
            <person name="Lind A.E."/>
            <person name="van Eijk R."/>
            <person name="Schleper C."/>
            <person name="Guy L."/>
            <person name="Ettema T.J."/>
        </authorList>
    </citation>
    <scope>NUCLEOTIDE SEQUENCE</scope>
</reference>
<sequence>MKPELPLDIDHTCEKRMPNVGVGVNTPRAFWEPPYGRPQPTTEKVCPACCYIRGWKDGLLDGKEVPG</sequence>
<dbReference type="AlphaFoldDB" id="A0A0F9M9Z3"/>
<evidence type="ECO:0000313" key="1">
    <source>
        <dbReference type="EMBL" id="KKN02549.1"/>
    </source>
</evidence>
<dbReference type="EMBL" id="LAZR01005137">
    <property type="protein sequence ID" value="KKN02549.1"/>
    <property type="molecule type" value="Genomic_DNA"/>
</dbReference>
<protein>
    <submittedName>
        <fullName evidence="1">Uncharacterized protein</fullName>
    </submittedName>
</protein>